<dbReference type="EMBL" id="JAKNHJ010000008">
    <property type="protein sequence ID" value="MCG4617867.1"/>
    <property type="molecule type" value="Genomic_DNA"/>
</dbReference>
<feature type="transmembrane region" description="Helical" evidence="1">
    <location>
        <begin position="6"/>
        <end position="24"/>
    </location>
</feature>
<dbReference type="Proteomes" id="UP001200537">
    <property type="component" value="Unassembled WGS sequence"/>
</dbReference>
<dbReference type="AlphaFoldDB" id="A0AAJ1BDH8"/>
<evidence type="ECO:0000313" key="3">
    <source>
        <dbReference type="Proteomes" id="UP001200537"/>
    </source>
</evidence>
<keyword evidence="1" id="KW-1133">Transmembrane helix</keyword>
<evidence type="ECO:0000256" key="1">
    <source>
        <dbReference type="SAM" id="Phobius"/>
    </source>
</evidence>
<name>A0AAJ1BDH8_9ACTO</name>
<feature type="transmembrane region" description="Helical" evidence="1">
    <location>
        <begin position="83"/>
        <end position="104"/>
    </location>
</feature>
<gene>
    <name evidence="2" type="ORF">L0M99_05100</name>
</gene>
<protein>
    <recommendedName>
        <fullName evidence="4">SdpI family protein</fullName>
    </recommendedName>
</protein>
<keyword evidence="1" id="KW-0472">Membrane</keyword>
<comment type="caution">
    <text evidence="2">The sequence shown here is derived from an EMBL/GenBank/DDBJ whole genome shotgun (WGS) entry which is preliminary data.</text>
</comment>
<evidence type="ECO:0000313" key="2">
    <source>
        <dbReference type="EMBL" id="MCG4617867.1"/>
    </source>
</evidence>
<proteinExistence type="predicted"/>
<sequence length="116" mass="12363">MMALVIGICYLLLAAYLGVGLILFHRRHLPRASRWGIVNAATIASDNAWIQAHRAAAPLLGATAVLCVINGFAIAALTGEHKLSVQLICSLGTVIFTGIVYWSARRIATVHAKKAS</sequence>
<keyword evidence="1" id="KW-0812">Transmembrane</keyword>
<reference evidence="2" key="1">
    <citation type="submission" date="2022-01" db="EMBL/GenBank/DDBJ databases">
        <title>Collection of gut derived symbiotic bacterial strains cultured from healthy donors.</title>
        <authorList>
            <person name="Lin H."/>
            <person name="Kohout C."/>
            <person name="Waligurski E."/>
            <person name="Pamer E.G."/>
        </authorList>
    </citation>
    <scope>NUCLEOTIDE SEQUENCE</scope>
    <source>
        <strain evidence="2">DFI.7.46</strain>
    </source>
</reference>
<organism evidence="2 3">
    <name type="scientific">Varibaculum cambriense</name>
    <dbReference type="NCBI Taxonomy" id="184870"/>
    <lineage>
        <taxon>Bacteria</taxon>
        <taxon>Bacillati</taxon>
        <taxon>Actinomycetota</taxon>
        <taxon>Actinomycetes</taxon>
        <taxon>Actinomycetales</taxon>
        <taxon>Actinomycetaceae</taxon>
        <taxon>Varibaculum</taxon>
    </lineage>
</organism>
<feature type="transmembrane region" description="Helical" evidence="1">
    <location>
        <begin position="55"/>
        <end position="77"/>
    </location>
</feature>
<accession>A0AAJ1BDH8</accession>
<evidence type="ECO:0008006" key="4">
    <source>
        <dbReference type="Google" id="ProtNLM"/>
    </source>
</evidence>